<feature type="region of interest" description="Disordered" evidence="5">
    <location>
        <begin position="217"/>
        <end position="252"/>
    </location>
</feature>
<evidence type="ECO:0000256" key="5">
    <source>
        <dbReference type="SAM" id="MobiDB-lite"/>
    </source>
</evidence>
<keyword evidence="3" id="KW-0597">Phosphoprotein</keyword>
<feature type="compositionally biased region" description="Polar residues" evidence="5">
    <location>
        <begin position="599"/>
        <end position="610"/>
    </location>
</feature>
<evidence type="ECO:0000259" key="6">
    <source>
        <dbReference type="Pfam" id="PF15259"/>
    </source>
</evidence>
<reference evidence="7" key="2">
    <citation type="journal article" date="2021" name="Genome Biol. Evol.">
        <title>Developing a high-quality reference genome for a parasitic bivalve with doubly uniparental inheritance (Bivalvia: Unionida).</title>
        <authorList>
            <person name="Smith C.H."/>
        </authorList>
    </citation>
    <scope>NUCLEOTIDE SEQUENCE</scope>
    <source>
        <strain evidence="7">CHS0354</strain>
        <tissue evidence="7">Mantle</tissue>
    </source>
</reference>
<feature type="compositionally biased region" description="Polar residues" evidence="5">
    <location>
        <begin position="693"/>
        <end position="707"/>
    </location>
</feature>
<feature type="compositionally biased region" description="Basic and acidic residues" evidence="5">
    <location>
        <begin position="285"/>
        <end position="306"/>
    </location>
</feature>
<evidence type="ECO:0000256" key="3">
    <source>
        <dbReference type="ARBA" id="ARBA00022553"/>
    </source>
</evidence>
<protein>
    <recommendedName>
        <fullName evidence="6">G2 and S phase-expressed protein 1 N-terminal domain-containing protein</fullName>
    </recommendedName>
</protein>
<comment type="caution">
    <text evidence="7">The sequence shown here is derived from an EMBL/GenBank/DDBJ whole genome shotgun (WGS) entry which is preliminary data.</text>
</comment>
<dbReference type="AlphaFoldDB" id="A0AAE0T496"/>
<organism evidence="7 8">
    <name type="scientific">Potamilus streckersoni</name>
    <dbReference type="NCBI Taxonomy" id="2493646"/>
    <lineage>
        <taxon>Eukaryota</taxon>
        <taxon>Metazoa</taxon>
        <taxon>Spiralia</taxon>
        <taxon>Lophotrochozoa</taxon>
        <taxon>Mollusca</taxon>
        <taxon>Bivalvia</taxon>
        <taxon>Autobranchia</taxon>
        <taxon>Heteroconchia</taxon>
        <taxon>Palaeoheterodonta</taxon>
        <taxon>Unionida</taxon>
        <taxon>Unionoidea</taxon>
        <taxon>Unionidae</taxon>
        <taxon>Ambleminae</taxon>
        <taxon>Lampsilini</taxon>
        <taxon>Potamilus</taxon>
    </lineage>
</organism>
<name>A0AAE0T496_9BIVA</name>
<reference evidence="7" key="3">
    <citation type="submission" date="2023-05" db="EMBL/GenBank/DDBJ databases">
        <authorList>
            <person name="Smith C.H."/>
        </authorList>
    </citation>
    <scope>NUCLEOTIDE SEQUENCE</scope>
    <source>
        <strain evidence="7">CHS0354</strain>
        <tissue evidence="7">Mantle</tissue>
    </source>
</reference>
<dbReference type="Pfam" id="PF15259">
    <property type="entry name" value="GTSE1_N"/>
    <property type="match status" value="1"/>
</dbReference>
<feature type="compositionally biased region" description="Polar residues" evidence="5">
    <location>
        <begin position="484"/>
        <end position="506"/>
    </location>
</feature>
<evidence type="ECO:0000313" key="7">
    <source>
        <dbReference type="EMBL" id="KAK3602948.1"/>
    </source>
</evidence>
<feature type="compositionally biased region" description="Low complexity" evidence="5">
    <location>
        <begin position="638"/>
        <end position="671"/>
    </location>
</feature>
<feature type="compositionally biased region" description="Basic and acidic residues" evidence="5">
    <location>
        <begin position="429"/>
        <end position="447"/>
    </location>
</feature>
<keyword evidence="8" id="KW-1185">Reference proteome</keyword>
<reference evidence="7" key="1">
    <citation type="journal article" date="2021" name="Genome Biol. Evol.">
        <title>A High-Quality Reference Genome for a Parasitic Bivalve with Doubly Uniparental Inheritance (Bivalvia: Unionida).</title>
        <authorList>
            <person name="Smith C.H."/>
        </authorList>
    </citation>
    <scope>NUCLEOTIDE SEQUENCE</scope>
    <source>
        <strain evidence="7">CHS0354</strain>
    </source>
</reference>
<evidence type="ECO:0000256" key="4">
    <source>
        <dbReference type="ARBA" id="ARBA00023212"/>
    </source>
</evidence>
<comment type="subcellular location">
    <subcellularLocation>
        <location evidence="1">Cytoplasm</location>
        <location evidence="1">Cytoskeleton</location>
    </subcellularLocation>
</comment>
<evidence type="ECO:0000256" key="1">
    <source>
        <dbReference type="ARBA" id="ARBA00004245"/>
    </source>
</evidence>
<dbReference type="InterPro" id="IPR026657">
    <property type="entry name" value="DDA3/GTSE-1"/>
</dbReference>
<dbReference type="Proteomes" id="UP001195483">
    <property type="component" value="Unassembled WGS sequence"/>
</dbReference>
<feature type="compositionally biased region" description="Polar residues" evidence="5">
    <location>
        <begin position="193"/>
        <end position="210"/>
    </location>
</feature>
<proteinExistence type="predicted"/>
<feature type="compositionally biased region" description="Polar residues" evidence="5">
    <location>
        <begin position="577"/>
        <end position="587"/>
    </location>
</feature>
<feature type="region of interest" description="Disordered" evidence="5">
    <location>
        <begin position="566"/>
        <end position="707"/>
    </location>
</feature>
<feature type="compositionally biased region" description="Polar residues" evidence="5">
    <location>
        <begin position="451"/>
        <end position="472"/>
    </location>
</feature>
<keyword evidence="2" id="KW-0963">Cytoplasm</keyword>
<dbReference type="GO" id="GO:0015630">
    <property type="term" value="C:microtubule cytoskeleton"/>
    <property type="evidence" value="ECO:0007669"/>
    <property type="project" value="TreeGrafter"/>
</dbReference>
<feature type="compositionally biased region" description="Basic and acidic residues" evidence="5">
    <location>
        <begin position="229"/>
        <end position="239"/>
    </location>
</feature>
<sequence length="734" mass="80151">MMDGCETGILIDFSEPTEISLDGMETFKTLNSANKKNQSGFDEDQKENVYVIEDSKEFVRSGSEKQNSFTMKTPNKEKNGVLGDVTDFVTNLKNSVQDVQNSPTVTRLIDEETFDFDLPLTPPQDEISPEVSQLDNEEEVFFGPVGFTERCVRTVVGNIDPLAEEVKPLSPLRPDQWAELVKEANIVAFRLQEGQTSSSDDNLSPVQHVSTTRKRNLGFSEYKPNGNKNYKDSKQDKITDPGLMSPRNGHRRSDTFIVNTEKLQNDIKVLPVIKTPTESFNPDITTKRAEDVRVKQDKLSESKSSSRDASVGQEKRSSNERLSAAEQITNKPVPGSKLSRLPKNRSVTSLHKPRIEAIANNSEIKTSYLSLPKSNNAVSSKPGGMLITPDGTKENNGISTTGDRKKSASRGLVRSGSLREPSKSLTEVQKNEDRKSGSTGLTRKDSLKGPSKTSSFTRKSGGESQTNVNDTVSKVGPAAAATKTLRSSRVSQVTAQGTAHGNTTNESMFLKQNVQKTGIPAPKTKLHLYKPGTVQNALILNRGKQGDNIKCNGPMKALVPVSLSEKQTDLKPAGRSYSDSSVSSTPMMTEKHVQPKCLLSSSFITPNNKGSTSSTDSSTPASGVNKRSMLPTPTKIRLGSSSSIPPSPLSIRSSISSTHSKMSLSDSSMASPVFDVGHCTKNLGSEKPRKPLVTNTPNMPKKQQSVWSPIKKEKLVLEDQVIQCTKRTSFIKKK</sequence>
<feature type="region of interest" description="Disordered" evidence="5">
    <location>
        <begin position="277"/>
        <end position="354"/>
    </location>
</feature>
<evidence type="ECO:0000256" key="2">
    <source>
        <dbReference type="ARBA" id="ARBA00022490"/>
    </source>
</evidence>
<dbReference type="PANTHER" id="PTHR21584">
    <property type="entry name" value="DIFFERENTIAL DISPLAY AND ACTIVATED BY P53 DDA3 /G2 S PHASE EXPRESSED 1"/>
    <property type="match status" value="1"/>
</dbReference>
<dbReference type="InterPro" id="IPR032768">
    <property type="entry name" value="GTSE1_N"/>
</dbReference>
<dbReference type="GO" id="GO:0008017">
    <property type="term" value="F:microtubule binding"/>
    <property type="evidence" value="ECO:0007669"/>
    <property type="project" value="TreeGrafter"/>
</dbReference>
<accession>A0AAE0T496</accession>
<dbReference type="EMBL" id="JAEAOA010002305">
    <property type="protein sequence ID" value="KAK3602948.1"/>
    <property type="molecule type" value="Genomic_DNA"/>
</dbReference>
<feature type="region of interest" description="Disordered" evidence="5">
    <location>
        <begin position="193"/>
        <end position="212"/>
    </location>
</feature>
<gene>
    <name evidence="7" type="ORF">CHS0354_039366</name>
</gene>
<keyword evidence="4" id="KW-0206">Cytoskeleton</keyword>
<feature type="region of interest" description="Disordered" evidence="5">
    <location>
        <begin position="373"/>
        <end position="506"/>
    </location>
</feature>
<evidence type="ECO:0000313" key="8">
    <source>
        <dbReference type="Proteomes" id="UP001195483"/>
    </source>
</evidence>
<dbReference type="PANTHER" id="PTHR21584:SF9">
    <property type="entry name" value="G2 AND S PHASE-EXPRESSED PROTEIN 1 N-TERMINAL DOMAIN-CONTAINING PROTEIN"/>
    <property type="match status" value="1"/>
</dbReference>
<feature type="domain" description="G2 and S phase-expressed protein 1 N-terminal" evidence="6">
    <location>
        <begin position="108"/>
        <end position="213"/>
    </location>
</feature>